<dbReference type="SUPFAM" id="SSF57196">
    <property type="entry name" value="EGF/Laminin"/>
    <property type="match status" value="1"/>
</dbReference>
<keyword evidence="2" id="KW-0812">Transmembrane</keyword>
<dbReference type="SMART" id="SM00179">
    <property type="entry name" value="EGF_CA"/>
    <property type="match status" value="1"/>
</dbReference>
<evidence type="ECO:0000313" key="4">
    <source>
        <dbReference type="EMBL" id="MCI24385.1"/>
    </source>
</evidence>
<sequence length="98" mass="10728">ILTDIDECKEKKACQCPECSCKNTWGSYNCSCSGNLLYIKDHDTCISQTASQAKSSWAAFWVILIGLGMIAGGGFLVYKYRIRVSSSAFSYFGDVIGC</sequence>
<keyword evidence="5" id="KW-1185">Reference proteome</keyword>
<name>A0A392QM69_9FABA</name>
<dbReference type="EMBL" id="LXQA010141131">
    <property type="protein sequence ID" value="MCI24385.1"/>
    <property type="molecule type" value="Genomic_DNA"/>
</dbReference>
<dbReference type="InterPro" id="IPR001881">
    <property type="entry name" value="EGF-like_Ca-bd_dom"/>
</dbReference>
<comment type="caution">
    <text evidence="4">The sequence shown here is derived from an EMBL/GenBank/DDBJ whole genome shotgun (WGS) entry which is preliminary data.</text>
</comment>
<evidence type="ECO:0000313" key="5">
    <source>
        <dbReference type="Proteomes" id="UP000265520"/>
    </source>
</evidence>
<dbReference type="CDD" id="cd00054">
    <property type="entry name" value="EGF_CA"/>
    <property type="match status" value="1"/>
</dbReference>
<evidence type="ECO:0000259" key="3">
    <source>
        <dbReference type="SMART" id="SM00179"/>
    </source>
</evidence>
<proteinExistence type="predicted"/>
<dbReference type="InterPro" id="IPR018097">
    <property type="entry name" value="EGF_Ca-bd_CS"/>
</dbReference>
<keyword evidence="4" id="KW-0675">Receptor</keyword>
<feature type="transmembrane region" description="Helical" evidence="2">
    <location>
        <begin position="58"/>
        <end position="78"/>
    </location>
</feature>
<dbReference type="GO" id="GO:0005509">
    <property type="term" value="F:calcium ion binding"/>
    <property type="evidence" value="ECO:0007669"/>
    <property type="project" value="InterPro"/>
</dbReference>
<dbReference type="AlphaFoldDB" id="A0A392QM69"/>
<dbReference type="Proteomes" id="UP000265520">
    <property type="component" value="Unassembled WGS sequence"/>
</dbReference>
<evidence type="ECO:0000256" key="2">
    <source>
        <dbReference type="SAM" id="Phobius"/>
    </source>
</evidence>
<evidence type="ECO:0000256" key="1">
    <source>
        <dbReference type="ARBA" id="ARBA00023157"/>
    </source>
</evidence>
<keyword evidence="1" id="KW-1015">Disulfide bond</keyword>
<keyword evidence="2" id="KW-0472">Membrane</keyword>
<protein>
    <submittedName>
        <fullName evidence="4">Vacuolar-sorting receptor 1-like</fullName>
    </submittedName>
</protein>
<organism evidence="4 5">
    <name type="scientific">Trifolium medium</name>
    <dbReference type="NCBI Taxonomy" id="97028"/>
    <lineage>
        <taxon>Eukaryota</taxon>
        <taxon>Viridiplantae</taxon>
        <taxon>Streptophyta</taxon>
        <taxon>Embryophyta</taxon>
        <taxon>Tracheophyta</taxon>
        <taxon>Spermatophyta</taxon>
        <taxon>Magnoliopsida</taxon>
        <taxon>eudicotyledons</taxon>
        <taxon>Gunneridae</taxon>
        <taxon>Pentapetalae</taxon>
        <taxon>rosids</taxon>
        <taxon>fabids</taxon>
        <taxon>Fabales</taxon>
        <taxon>Fabaceae</taxon>
        <taxon>Papilionoideae</taxon>
        <taxon>50 kb inversion clade</taxon>
        <taxon>NPAAA clade</taxon>
        <taxon>Hologalegina</taxon>
        <taxon>IRL clade</taxon>
        <taxon>Trifolieae</taxon>
        <taxon>Trifolium</taxon>
    </lineage>
</organism>
<dbReference type="PROSITE" id="PS01187">
    <property type="entry name" value="EGF_CA"/>
    <property type="match status" value="1"/>
</dbReference>
<feature type="domain" description="EGF-like calcium-binding" evidence="3">
    <location>
        <begin position="4"/>
        <end position="46"/>
    </location>
</feature>
<dbReference type="Gene3D" id="2.10.25.10">
    <property type="entry name" value="Laminin"/>
    <property type="match status" value="1"/>
</dbReference>
<accession>A0A392QM69</accession>
<feature type="non-terminal residue" evidence="4">
    <location>
        <position position="1"/>
    </location>
</feature>
<keyword evidence="2" id="KW-1133">Transmembrane helix</keyword>
<reference evidence="4 5" key="1">
    <citation type="journal article" date="2018" name="Front. Plant Sci.">
        <title>Red Clover (Trifolium pratense) and Zigzag Clover (T. medium) - A Picture of Genomic Similarities and Differences.</title>
        <authorList>
            <person name="Dluhosova J."/>
            <person name="Istvanek J."/>
            <person name="Nedelnik J."/>
            <person name="Repkova J."/>
        </authorList>
    </citation>
    <scope>NUCLEOTIDE SEQUENCE [LARGE SCALE GENOMIC DNA]</scope>
    <source>
        <strain evidence="5">cv. 10/8</strain>
        <tissue evidence="4">Leaf</tissue>
    </source>
</reference>